<dbReference type="InterPro" id="IPR003141">
    <property type="entry name" value="Pol/His_phosphatase_N"/>
</dbReference>
<dbReference type="CDD" id="cd12112">
    <property type="entry name" value="PHP_HisPPase_Chlorobi_like"/>
    <property type="match status" value="1"/>
</dbReference>
<gene>
    <name evidence="2" type="ORF">SDC9_109572</name>
</gene>
<dbReference type="InterPro" id="IPR004013">
    <property type="entry name" value="PHP_dom"/>
</dbReference>
<dbReference type="EMBL" id="VSSQ01019001">
    <property type="protein sequence ID" value="MPM62695.1"/>
    <property type="molecule type" value="Genomic_DNA"/>
</dbReference>
<dbReference type="GO" id="GO:0035312">
    <property type="term" value="F:5'-3' DNA exonuclease activity"/>
    <property type="evidence" value="ECO:0007669"/>
    <property type="project" value="TreeGrafter"/>
</dbReference>
<comment type="caution">
    <text evidence="2">The sequence shown here is derived from an EMBL/GenBank/DDBJ whole genome shotgun (WGS) entry which is preliminary data.</text>
</comment>
<proteinExistence type="predicted"/>
<dbReference type="InterPro" id="IPR016195">
    <property type="entry name" value="Pol/histidinol_Pase-like"/>
</dbReference>
<dbReference type="InterPro" id="IPR052018">
    <property type="entry name" value="PHP_domain"/>
</dbReference>
<sequence>MKKVSVFLMLCSVLSLQAQLRNNDVYEVTEMDNSRVRSEIHIPDIDGYKTLKCDFHIHTVFSDGKVWPDIRVAEAWQEGLDAIAITDHIEYRPNKETLKGDLNESYKIAKRAGDATGFMVIHGTEITRSKPLGHLNALFISDAMPLDVEDPLEAIEKALQQGAFIMWNHPGWPDDKSTLYPVHEELIKAGKIHGVEVFNYMEYYPVTFDWSKNNNLAFMANTDIHGLINTDYGAGNKIRPMTLVLAKERSVESIKEALFAKRSIAYFHGELAGKQEHLKALLKASVKIRIINEKRAEVTNISDITYRAVSGNNLYILPANKTVLLTIPGPETVFTVENCHTGNGEKLTVTVSDFDI</sequence>
<accession>A0A645BB72</accession>
<dbReference type="PANTHER" id="PTHR42924:SF3">
    <property type="entry name" value="POLYMERASE_HISTIDINOL PHOSPHATASE N-TERMINAL DOMAIN-CONTAINING PROTEIN"/>
    <property type="match status" value="1"/>
</dbReference>
<feature type="domain" description="Polymerase/histidinol phosphatase N-terminal" evidence="1">
    <location>
        <begin position="53"/>
        <end position="130"/>
    </location>
</feature>
<dbReference type="Gene3D" id="3.20.20.140">
    <property type="entry name" value="Metal-dependent hydrolases"/>
    <property type="match status" value="1"/>
</dbReference>
<reference evidence="2" key="1">
    <citation type="submission" date="2019-08" db="EMBL/GenBank/DDBJ databases">
        <authorList>
            <person name="Kucharzyk K."/>
            <person name="Murdoch R.W."/>
            <person name="Higgins S."/>
            <person name="Loffler F."/>
        </authorList>
    </citation>
    <scope>NUCLEOTIDE SEQUENCE</scope>
</reference>
<name>A0A645BB72_9ZZZZ</name>
<organism evidence="2">
    <name type="scientific">bioreactor metagenome</name>
    <dbReference type="NCBI Taxonomy" id="1076179"/>
    <lineage>
        <taxon>unclassified sequences</taxon>
        <taxon>metagenomes</taxon>
        <taxon>ecological metagenomes</taxon>
    </lineage>
</organism>
<protein>
    <recommendedName>
        <fullName evidence="1">Polymerase/histidinol phosphatase N-terminal domain-containing protein</fullName>
    </recommendedName>
</protein>
<evidence type="ECO:0000259" key="1">
    <source>
        <dbReference type="SMART" id="SM00481"/>
    </source>
</evidence>
<dbReference type="SMART" id="SM00481">
    <property type="entry name" value="POLIIIAc"/>
    <property type="match status" value="1"/>
</dbReference>
<dbReference type="PANTHER" id="PTHR42924">
    <property type="entry name" value="EXONUCLEASE"/>
    <property type="match status" value="1"/>
</dbReference>
<dbReference type="SUPFAM" id="SSF89550">
    <property type="entry name" value="PHP domain-like"/>
    <property type="match status" value="1"/>
</dbReference>
<evidence type="ECO:0000313" key="2">
    <source>
        <dbReference type="EMBL" id="MPM62695.1"/>
    </source>
</evidence>
<dbReference type="AlphaFoldDB" id="A0A645BB72"/>
<dbReference type="GO" id="GO:0004534">
    <property type="term" value="F:5'-3' RNA exonuclease activity"/>
    <property type="evidence" value="ECO:0007669"/>
    <property type="project" value="TreeGrafter"/>
</dbReference>
<dbReference type="Pfam" id="PF02811">
    <property type="entry name" value="PHP"/>
    <property type="match status" value="1"/>
</dbReference>